<organism evidence="2 3">
    <name type="scientific">Wolfiporia cocos (strain MD-104)</name>
    <name type="common">Brown rot fungus</name>
    <dbReference type="NCBI Taxonomy" id="742152"/>
    <lineage>
        <taxon>Eukaryota</taxon>
        <taxon>Fungi</taxon>
        <taxon>Dikarya</taxon>
        <taxon>Basidiomycota</taxon>
        <taxon>Agaricomycotina</taxon>
        <taxon>Agaricomycetes</taxon>
        <taxon>Polyporales</taxon>
        <taxon>Phaeolaceae</taxon>
        <taxon>Wolfiporia</taxon>
    </lineage>
</organism>
<dbReference type="OrthoDB" id="3346544at2759"/>
<keyword evidence="1" id="KW-0812">Transmembrane</keyword>
<feature type="transmembrane region" description="Helical" evidence="1">
    <location>
        <begin position="58"/>
        <end position="77"/>
    </location>
</feature>
<keyword evidence="1" id="KW-0472">Membrane</keyword>
<dbReference type="STRING" id="742152.A0A2H3JJM8"/>
<dbReference type="AlphaFoldDB" id="A0A2H3JJM8"/>
<sequence length="328" mass="36619">MVAELSILSVNLATLAMESLLYGIFLMLFGTSTYLLLQRGSQQSQIASSVTARPIWRTPMFLAAILMAFIVTSHWILTVYRLFDAFINYQGGAEPLIALADLSWRSEVVKTAFLVAAVLLSDIMIIYRLYIVWSYNKLIVIFPMLTWCGLVACGTGVCWQFAVYSLGQDVFETSAGRWITSDLLIAFRVWRTRIHTHSYGGANIMGALAIIIESAALQTSWNLIFFVTYQAKSNIQFTTCDLWAQFCGISFMLINLRVALGWAQKASYQQSSTAPRLTTQQRTLGTESQGFAMRPLAVNITRVVNQEDDFGASIKKSEFESQGSILPV</sequence>
<keyword evidence="3" id="KW-1185">Reference proteome</keyword>
<dbReference type="Proteomes" id="UP000218811">
    <property type="component" value="Unassembled WGS sequence"/>
</dbReference>
<gene>
    <name evidence="2" type="ORF">WOLCODRAFT_73087</name>
</gene>
<feature type="transmembrane region" description="Helical" evidence="1">
    <location>
        <begin position="138"/>
        <end position="162"/>
    </location>
</feature>
<dbReference type="EMBL" id="KB468124">
    <property type="protein sequence ID" value="PCH42396.1"/>
    <property type="molecule type" value="Genomic_DNA"/>
</dbReference>
<protein>
    <submittedName>
        <fullName evidence="2">Uncharacterized protein</fullName>
    </submittedName>
</protein>
<name>A0A2H3JJM8_WOLCO</name>
<accession>A0A2H3JJM8</accession>
<feature type="transmembrane region" description="Helical" evidence="1">
    <location>
        <begin position="202"/>
        <end position="230"/>
    </location>
</feature>
<evidence type="ECO:0000256" key="1">
    <source>
        <dbReference type="SAM" id="Phobius"/>
    </source>
</evidence>
<proteinExistence type="predicted"/>
<feature type="transmembrane region" description="Helical" evidence="1">
    <location>
        <begin position="112"/>
        <end position="131"/>
    </location>
</feature>
<evidence type="ECO:0000313" key="2">
    <source>
        <dbReference type="EMBL" id="PCH42396.1"/>
    </source>
</evidence>
<evidence type="ECO:0000313" key="3">
    <source>
        <dbReference type="Proteomes" id="UP000218811"/>
    </source>
</evidence>
<keyword evidence="1" id="KW-1133">Transmembrane helix</keyword>
<reference evidence="2 3" key="1">
    <citation type="journal article" date="2012" name="Science">
        <title>The Paleozoic origin of enzymatic lignin decomposition reconstructed from 31 fungal genomes.</title>
        <authorList>
            <person name="Floudas D."/>
            <person name="Binder M."/>
            <person name="Riley R."/>
            <person name="Barry K."/>
            <person name="Blanchette R.A."/>
            <person name="Henrissat B."/>
            <person name="Martinez A.T."/>
            <person name="Otillar R."/>
            <person name="Spatafora J.W."/>
            <person name="Yadav J.S."/>
            <person name="Aerts A."/>
            <person name="Benoit I."/>
            <person name="Boyd A."/>
            <person name="Carlson A."/>
            <person name="Copeland A."/>
            <person name="Coutinho P.M."/>
            <person name="de Vries R.P."/>
            <person name="Ferreira P."/>
            <person name="Findley K."/>
            <person name="Foster B."/>
            <person name="Gaskell J."/>
            <person name="Glotzer D."/>
            <person name="Gorecki P."/>
            <person name="Heitman J."/>
            <person name="Hesse C."/>
            <person name="Hori C."/>
            <person name="Igarashi K."/>
            <person name="Jurgens J.A."/>
            <person name="Kallen N."/>
            <person name="Kersten P."/>
            <person name="Kohler A."/>
            <person name="Kuees U."/>
            <person name="Kumar T.K.A."/>
            <person name="Kuo A."/>
            <person name="LaButti K."/>
            <person name="Larrondo L.F."/>
            <person name="Lindquist E."/>
            <person name="Ling A."/>
            <person name="Lombard V."/>
            <person name="Lucas S."/>
            <person name="Lundell T."/>
            <person name="Martin R."/>
            <person name="McLaughlin D.J."/>
            <person name="Morgenstern I."/>
            <person name="Morin E."/>
            <person name="Murat C."/>
            <person name="Nagy L.G."/>
            <person name="Nolan M."/>
            <person name="Ohm R.A."/>
            <person name="Patyshakuliyeva A."/>
            <person name="Rokas A."/>
            <person name="Ruiz-Duenas F.J."/>
            <person name="Sabat G."/>
            <person name="Salamov A."/>
            <person name="Samejima M."/>
            <person name="Schmutz J."/>
            <person name="Slot J.C."/>
            <person name="St John F."/>
            <person name="Stenlid J."/>
            <person name="Sun H."/>
            <person name="Sun S."/>
            <person name="Syed K."/>
            <person name="Tsang A."/>
            <person name="Wiebenga A."/>
            <person name="Young D."/>
            <person name="Pisabarro A."/>
            <person name="Eastwood D.C."/>
            <person name="Martin F."/>
            <person name="Cullen D."/>
            <person name="Grigoriev I.V."/>
            <person name="Hibbett D.S."/>
        </authorList>
    </citation>
    <scope>NUCLEOTIDE SEQUENCE [LARGE SCALE GENOMIC DNA]</scope>
    <source>
        <strain evidence="2 3">MD-104</strain>
    </source>
</reference>
<feature type="transmembrane region" description="Helical" evidence="1">
    <location>
        <begin position="20"/>
        <end position="37"/>
    </location>
</feature>
<dbReference type="OMA" id="NDSISDM"/>